<dbReference type="Proteomes" id="UP000471633">
    <property type="component" value="Unassembled WGS sequence"/>
</dbReference>
<proteinExistence type="predicted"/>
<reference evidence="3" key="3">
    <citation type="submission" date="2021-06" db="EMBL/GenBank/DDBJ databases">
        <title>Chromosome-level genome assembly for S. haematobium.</title>
        <authorList>
            <person name="Stroehlein A.J."/>
        </authorList>
    </citation>
    <scope>NUCLEOTIDE SEQUENCE</scope>
</reference>
<dbReference type="InterPro" id="IPR035969">
    <property type="entry name" value="Rab-GAP_TBC_sf"/>
</dbReference>
<dbReference type="RefSeq" id="XP_012798365.3">
    <property type="nucleotide sequence ID" value="XM_012942911.3"/>
</dbReference>
<name>A0A922IM76_SCHHA</name>
<dbReference type="SMART" id="SM00164">
    <property type="entry name" value="TBC"/>
    <property type="match status" value="1"/>
</dbReference>
<protein>
    <recommendedName>
        <fullName evidence="2">Rab-GAP TBC domain-containing protein</fullName>
    </recommendedName>
</protein>
<dbReference type="CTD" id="24594343"/>
<accession>A0A922IM76</accession>
<dbReference type="PROSITE" id="PS50086">
    <property type="entry name" value="TBC_RABGAP"/>
    <property type="match status" value="1"/>
</dbReference>
<gene>
    <name evidence="3" type="ORF">MS3_00007482</name>
</gene>
<evidence type="ECO:0000313" key="4">
    <source>
        <dbReference type="Proteomes" id="UP000471633"/>
    </source>
</evidence>
<organism evidence="3 4">
    <name type="scientific">Schistosoma haematobium</name>
    <name type="common">Blood fluke</name>
    <dbReference type="NCBI Taxonomy" id="6185"/>
    <lineage>
        <taxon>Eukaryota</taxon>
        <taxon>Metazoa</taxon>
        <taxon>Spiralia</taxon>
        <taxon>Lophotrochozoa</taxon>
        <taxon>Platyhelminthes</taxon>
        <taxon>Trematoda</taxon>
        <taxon>Digenea</taxon>
        <taxon>Strigeidida</taxon>
        <taxon>Schistosomatoidea</taxon>
        <taxon>Schistosomatidae</taxon>
        <taxon>Schistosoma</taxon>
    </lineage>
</organism>
<dbReference type="PANTHER" id="PTHR22957">
    <property type="entry name" value="TBC1 DOMAIN FAMILY MEMBER GTPASE-ACTIVATING PROTEIN"/>
    <property type="match status" value="1"/>
</dbReference>
<evidence type="ECO:0000313" key="3">
    <source>
        <dbReference type="EMBL" id="KAH9582875.1"/>
    </source>
</evidence>
<dbReference type="PANTHER" id="PTHR22957:SF333">
    <property type="entry name" value="TBC1 DOMAIN FAMILY MEMBER 25"/>
    <property type="match status" value="1"/>
</dbReference>
<dbReference type="Gene3D" id="1.10.472.80">
    <property type="entry name" value="Ypt/Rab-GAP domain of gyp1p, domain 3"/>
    <property type="match status" value="1"/>
</dbReference>
<evidence type="ECO:0000259" key="2">
    <source>
        <dbReference type="PROSITE" id="PS50086"/>
    </source>
</evidence>
<keyword evidence="4" id="KW-1185">Reference proteome</keyword>
<feature type="domain" description="Rab-GAP TBC" evidence="2">
    <location>
        <begin position="280"/>
        <end position="491"/>
    </location>
</feature>
<dbReference type="InterPro" id="IPR000195">
    <property type="entry name" value="Rab-GAP-TBC_dom"/>
</dbReference>
<dbReference type="SUPFAM" id="SSF47923">
    <property type="entry name" value="Ypt/Rab-GAP domain of gyp1p"/>
    <property type="match status" value="2"/>
</dbReference>
<dbReference type="EMBL" id="AMPZ03000005">
    <property type="protein sequence ID" value="KAH9582875.1"/>
    <property type="molecule type" value="Genomic_DNA"/>
</dbReference>
<dbReference type="GeneID" id="24594343"/>
<sequence>MGQNELQLAMLVLWLTERRVAHTTGDLFITFITGKVSLSFLVIDSENEDLCDFKNVFLIFSFSMFGECRILNEMSLERSSREVVYIKAKLSTETGTDQYKKFAIDPNITDYKVLLGLLRKCFDINCDFSVCYLAIDEFGEQFYLPLQSDWDLDASIVTSSDSTLRLKITLKPKVSDLQDWDIIIPSGVQSISRRRKSQNDTKNGLTFSDSKGPSLFSQITQRLEKTVANMRKAIGIGMDGDDMFHTIHPPISELQMRLYMDDNGRIIYLNQFYLDVYLNGLEHSLRKVGWRILLSVCPADTTGQERFHLLDIKAQQYATLKENWKKLYVMGLMSEHQLSTLASISIDVVRTDWKEDYYRSVGNHHRVCQLFDILATYCIHHPNIGYCQGMSDLASPLLVVQSDEALAYLSFCALMQRVKFKFGDTQQSILINNMQDLHDLLTYTDGELAQFFREHNLANMYFTQRWFVLELKREFNFDESLRMFESQWAALCLVKNNSLTEIETCNSKSEGYLVLTDGTCNLYMPNSSFTSTNSLNWYHYTARDVSLINSLIGSNYVVDLKRKGCTTVFNPDMVRQDHPSSASSPPQFIPSDAHFSCKLSNEDDHSGNPQQTSSETLITETQFEIISNESLLDFTNSIKKQSLHLTPTKRLSSFSIENEPIHIRTSVTHLRPPNQFGQGNPFLLFLSLSLILEYKEVIMLEIKEPGDIIQFYQQQSGKHNSSRILCRAKKLFNKYLEENNFQFFS</sequence>
<dbReference type="Pfam" id="PF00566">
    <property type="entry name" value="RabGAP-TBC"/>
    <property type="match status" value="1"/>
</dbReference>
<dbReference type="AlphaFoldDB" id="A0A922IM76"/>
<evidence type="ECO:0000256" key="1">
    <source>
        <dbReference type="ARBA" id="ARBA00022468"/>
    </source>
</evidence>
<reference evidence="3" key="2">
    <citation type="journal article" date="2019" name="Gigascience">
        <title>High-quality Schistosoma haematobium genome achieved by single-molecule and long-range sequencing.</title>
        <authorList>
            <person name="Stroehlein A.J."/>
            <person name="Korhonen P.K."/>
            <person name="Chong T.M."/>
            <person name="Lim Y.L."/>
            <person name="Chan K.G."/>
            <person name="Webster B."/>
            <person name="Rollinson D."/>
            <person name="Brindley P.J."/>
            <person name="Gasser R.B."/>
            <person name="Young N.D."/>
        </authorList>
    </citation>
    <scope>NUCLEOTIDE SEQUENCE</scope>
</reference>
<reference evidence="3" key="4">
    <citation type="journal article" date="2022" name="PLoS Pathog.">
        <title>Chromosome-level genome of Schistosoma haematobium underpins genome-wide explorations of molecular variation.</title>
        <authorList>
            <person name="Stroehlein A.J."/>
            <person name="Korhonen P.K."/>
            <person name="Lee V.V."/>
            <person name="Ralph S.A."/>
            <person name="Mentink-Kane M."/>
            <person name="You H."/>
            <person name="McManus D.P."/>
            <person name="Tchuente L.T."/>
            <person name="Stothard J.R."/>
            <person name="Kaur P."/>
            <person name="Dudchenko O."/>
            <person name="Aiden E.L."/>
            <person name="Yang B."/>
            <person name="Yang H."/>
            <person name="Emery A.M."/>
            <person name="Webster B.L."/>
            <person name="Brindley P.J."/>
            <person name="Rollinson D."/>
            <person name="Chang B.C.H."/>
            <person name="Gasser R.B."/>
            <person name="Young N.D."/>
        </authorList>
    </citation>
    <scope>NUCLEOTIDE SEQUENCE</scope>
</reference>
<comment type="caution">
    <text evidence="3">The sequence shown here is derived from an EMBL/GenBank/DDBJ whole genome shotgun (WGS) entry which is preliminary data.</text>
</comment>
<dbReference type="GO" id="GO:0005096">
    <property type="term" value="F:GTPase activator activity"/>
    <property type="evidence" value="ECO:0007669"/>
    <property type="project" value="UniProtKB-KW"/>
</dbReference>
<dbReference type="KEGG" id="shx:MS3_00007482"/>
<dbReference type="Gene3D" id="1.10.8.270">
    <property type="entry name" value="putative rabgap domain of human tbc1 domain family member 14 like domains"/>
    <property type="match status" value="1"/>
</dbReference>
<keyword evidence="1" id="KW-0343">GTPase activation</keyword>
<reference evidence="3" key="1">
    <citation type="journal article" date="2012" name="Nat. Genet.">
        <title>Whole-genome sequence of Schistosoma haematobium.</title>
        <authorList>
            <person name="Young N.D."/>
            <person name="Jex A.R."/>
            <person name="Li B."/>
            <person name="Liu S."/>
            <person name="Yang L."/>
            <person name="Xiong Z."/>
            <person name="Li Y."/>
            <person name="Cantacessi C."/>
            <person name="Hall R.S."/>
            <person name="Xu X."/>
            <person name="Chen F."/>
            <person name="Wu X."/>
            <person name="Zerlotini A."/>
            <person name="Oliveira G."/>
            <person name="Hofmann A."/>
            <person name="Zhang G."/>
            <person name="Fang X."/>
            <person name="Kang Y."/>
            <person name="Campbell B.E."/>
            <person name="Loukas A."/>
            <person name="Ranganathan S."/>
            <person name="Rollinson D."/>
            <person name="Rinaldi G."/>
            <person name="Brindley P.J."/>
            <person name="Yang H."/>
            <person name="Wang J."/>
            <person name="Wang J."/>
            <person name="Gasser R.B."/>
        </authorList>
    </citation>
    <scope>NUCLEOTIDE SEQUENCE</scope>
</reference>